<accession>A0AAW1LY12</accession>
<comment type="caution">
    <text evidence="1">The sequence shown here is derived from an EMBL/GenBank/DDBJ whole genome shotgun (WGS) entry which is preliminary data.</text>
</comment>
<organism evidence="1 2">
    <name type="scientific">Saponaria officinalis</name>
    <name type="common">Common soapwort</name>
    <name type="synonym">Lychnis saponaria</name>
    <dbReference type="NCBI Taxonomy" id="3572"/>
    <lineage>
        <taxon>Eukaryota</taxon>
        <taxon>Viridiplantae</taxon>
        <taxon>Streptophyta</taxon>
        <taxon>Embryophyta</taxon>
        <taxon>Tracheophyta</taxon>
        <taxon>Spermatophyta</taxon>
        <taxon>Magnoliopsida</taxon>
        <taxon>eudicotyledons</taxon>
        <taxon>Gunneridae</taxon>
        <taxon>Pentapetalae</taxon>
        <taxon>Caryophyllales</taxon>
        <taxon>Caryophyllaceae</taxon>
        <taxon>Caryophylleae</taxon>
        <taxon>Saponaria</taxon>
    </lineage>
</organism>
<evidence type="ECO:0008006" key="3">
    <source>
        <dbReference type="Google" id="ProtNLM"/>
    </source>
</evidence>
<sequence length="156" mass="17924">MRVGVWNVRGMNEGIKQHEVVSFFKQNKLDIMGFNESRIKHGNFRSVSRRRFSAFQILHNYSDHSNGRLWAIWRRGDIQVQLLSSGSQWLHLHVVEDACSFLVTFVCGLNDVAGEMVLWDFLKTVSTQLPWVVLGDFNCVRSASERISSAPLLLML</sequence>
<protein>
    <recommendedName>
        <fullName evidence="3">Endonuclease/exonuclease/phosphatase domain-containing protein</fullName>
    </recommendedName>
</protein>
<keyword evidence="2" id="KW-1185">Reference proteome</keyword>
<proteinExistence type="predicted"/>
<reference evidence="1" key="1">
    <citation type="submission" date="2024-03" db="EMBL/GenBank/DDBJ databases">
        <title>WGS assembly of Saponaria officinalis var. Norfolk2.</title>
        <authorList>
            <person name="Jenkins J."/>
            <person name="Shu S."/>
            <person name="Grimwood J."/>
            <person name="Barry K."/>
            <person name="Goodstein D."/>
            <person name="Schmutz J."/>
            <person name="Leebens-Mack J."/>
            <person name="Osbourn A."/>
        </authorList>
    </citation>
    <scope>NUCLEOTIDE SEQUENCE [LARGE SCALE GENOMIC DNA]</scope>
    <source>
        <strain evidence="1">JIC</strain>
    </source>
</reference>
<dbReference type="SUPFAM" id="SSF56219">
    <property type="entry name" value="DNase I-like"/>
    <property type="match status" value="1"/>
</dbReference>
<dbReference type="EMBL" id="JBDFQZ010000003">
    <property type="protein sequence ID" value="KAK9740364.1"/>
    <property type="molecule type" value="Genomic_DNA"/>
</dbReference>
<gene>
    <name evidence="1" type="ORF">RND81_03G029600</name>
</gene>
<dbReference type="AlphaFoldDB" id="A0AAW1LY12"/>
<dbReference type="Gene3D" id="3.60.10.10">
    <property type="entry name" value="Endonuclease/exonuclease/phosphatase"/>
    <property type="match status" value="1"/>
</dbReference>
<name>A0AAW1LY12_SAPOF</name>
<dbReference type="Proteomes" id="UP001443914">
    <property type="component" value="Unassembled WGS sequence"/>
</dbReference>
<evidence type="ECO:0000313" key="2">
    <source>
        <dbReference type="Proteomes" id="UP001443914"/>
    </source>
</evidence>
<dbReference type="InterPro" id="IPR036691">
    <property type="entry name" value="Endo/exonu/phosph_ase_sf"/>
</dbReference>
<evidence type="ECO:0000313" key="1">
    <source>
        <dbReference type="EMBL" id="KAK9740364.1"/>
    </source>
</evidence>